<protein>
    <recommendedName>
        <fullName evidence="2">DUF6604 domain-containing protein</fullName>
    </recommendedName>
</protein>
<dbReference type="PANTHER" id="PTHR38795:SF1">
    <property type="entry name" value="DUF6604 DOMAIN-CONTAINING PROTEIN"/>
    <property type="match status" value="1"/>
</dbReference>
<dbReference type="AlphaFoldDB" id="A0A8K0L0K1"/>
<organism evidence="3 4">
    <name type="scientific">Elsinoe batatas</name>
    <dbReference type="NCBI Taxonomy" id="2601811"/>
    <lineage>
        <taxon>Eukaryota</taxon>
        <taxon>Fungi</taxon>
        <taxon>Dikarya</taxon>
        <taxon>Ascomycota</taxon>
        <taxon>Pezizomycotina</taxon>
        <taxon>Dothideomycetes</taxon>
        <taxon>Dothideomycetidae</taxon>
        <taxon>Myriangiales</taxon>
        <taxon>Elsinoaceae</taxon>
        <taxon>Elsinoe</taxon>
    </lineage>
</organism>
<keyword evidence="4" id="KW-1185">Reference proteome</keyword>
<name>A0A8K0L0K1_9PEZI</name>
<feature type="domain" description="DUF6604" evidence="2">
    <location>
        <begin position="12"/>
        <end position="264"/>
    </location>
</feature>
<gene>
    <name evidence="3" type="ORF">KVT40_004952</name>
</gene>
<dbReference type="Pfam" id="PF20253">
    <property type="entry name" value="DUF6604"/>
    <property type="match status" value="1"/>
</dbReference>
<dbReference type="EMBL" id="JAESVG020000005">
    <property type="protein sequence ID" value="KAG8627469.1"/>
    <property type="molecule type" value="Genomic_DNA"/>
</dbReference>
<dbReference type="PANTHER" id="PTHR38795">
    <property type="entry name" value="DUF6604 DOMAIN-CONTAINING PROTEIN"/>
    <property type="match status" value="1"/>
</dbReference>
<reference evidence="3" key="1">
    <citation type="submission" date="2021-07" db="EMBL/GenBank/DDBJ databases">
        <title>Elsinoe batatas strain:CRI-CJ2 Genome sequencing and assembly.</title>
        <authorList>
            <person name="Huang L."/>
        </authorList>
    </citation>
    <scope>NUCLEOTIDE SEQUENCE</scope>
    <source>
        <strain evidence="3">CRI-CJ2</strain>
    </source>
</reference>
<evidence type="ECO:0000256" key="1">
    <source>
        <dbReference type="SAM" id="MobiDB-lite"/>
    </source>
</evidence>
<evidence type="ECO:0000313" key="3">
    <source>
        <dbReference type="EMBL" id="KAG8627469.1"/>
    </source>
</evidence>
<dbReference type="OrthoDB" id="5238236at2759"/>
<dbReference type="Proteomes" id="UP000809789">
    <property type="component" value="Unassembled WGS sequence"/>
</dbReference>
<feature type="region of interest" description="Disordered" evidence="1">
    <location>
        <begin position="35"/>
        <end position="62"/>
    </location>
</feature>
<comment type="caution">
    <text evidence="3">The sequence shown here is derived from an EMBL/GenBank/DDBJ whole genome shotgun (WGS) entry which is preliminary data.</text>
</comment>
<proteinExistence type="predicted"/>
<sequence>MMLPEFLYGAYKRYKNDTDVFASWLLNVTGEGRPLDQANTSQKGSKKDKASGIKTSQTQEARKHKIPLSQFQVLSEKIAAQGTIVPAKVLKAVRRAISGRRRFSDWFQQNASKQDAKVASHAHFVSILERSLAILESVQASSPHSMSTNNFAALDTKPVTLSNTFSNLTVESSTAEDLTSDGILATDSSKSFIGKVVYEFEDANDELIEALFQAHCLLEDLQNLRRFLGETWSEYYAGQLDLMSVSVTTNSAFDIARQQVEDFVLQHPDLDQVFGLSQLMFNVQGMMTGSAPKAGTAGDPYDFGRADAADWCFLPTSLILDAFTRVYTPKNFPVYNGQYGWYEADSDRAKLSPRQKFDSDRALLLQLLPEFAYLVNLKIPLPVEDELTRGIKAMLTTKKVPLWLSFACQMLIDIHNLSGTKVGRGFQDLKLTGVRAQKTLKEHLDFHGNPGLRSPNWPSTNDTFVERVVWDVETFILGDPVVFTGKYMLQQTAKQLGRTREDFFLYRWSPVLSGLLMFNINLRMQELGLTLMNAYGTGIYMAYLYNGIKNQADQAQVQWPDMDFLINLHNEERIFLGQRPKTHEETLKKYLLVMGVAPEAFGTGRRNNRRTLSSKGSRAFEEQSIVSQVFRERFTANGSIDLSIHNIQIVLNDLAAKPALSKTTETKQSSTQVVQARFDKSKRLSPLQLLALLRERMVVEEQSLMLDYFAMHRRNMRLLRLIRSEIHEKLVQYHGPQYLENESQLTNLVGYIFSTAIKSGMAGTQLGLAREGNVGSVMVTKVGKVLQSWQRQNGQQAIKELNAFCRNKPNLPPKGKEREEQTWYWFSLEEVLDAKTVAGLQTGIRH</sequence>
<accession>A0A8K0L0K1</accession>
<dbReference type="InterPro" id="IPR046539">
    <property type="entry name" value="DUF6604"/>
</dbReference>
<evidence type="ECO:0000313" key="4">
    <source>
        <dbReference type="Proteomes" id="UP000809789"/>
    </source>
</evidence>
<evidence type="ECO:0000259" key="2">
    <source>
        <dbReference type="Pfam" id="PF20253"/>
    </source>
</evidence>